<protein>
    <submittedName>
        <fullName evidence="1">Phage portal protein</fullName>
    </submittedName>
</protein>
<dbReference type="EMBL" id="SRYA01000044">
    <property type="protein sequence ID" value="TGY93463.1"/>
    <property type="molecule type" value="Genomic_DNA"/>
</dbReference>
<name>A0AC61RST9_9FIRM</name>
<gene>
    <name evidence="1" type="ORF">E5329_18595</name>
</gene>
<evidence type="ECO:0000313" key="1">
    <source>
        <dbReference type="EMBL" id="TGY93463.1"/>
    </source>
</evidence>
<evidence type="ECO:0000313" key="2">
    <source>
        <dbReference type="Proteomes" id="UP000304953"/>
    </source>
</evidence>
<keyword evidence="2" id="KW-1185">Reference proteome</keyword>
<accession>A0AC61RST9</accession>
<proteinExistence type="predicted"/>
<organism evidence="1 2">
    <name type="scientific">Petralouisia muris</name>
    <dbReference type="NCBI Taxonomy" id="3032872"/>
    <lineage>
        <taxon>Bacteria</taxon>
        <taxon>Bacillati</taxon>
        <taxon>Bacillota</taxon>
        <taxon>Clostridia</taxon>
        <taxon>Lachnospirales</taxon>
        <taxon>Lachnospiraceae</taxon>
        <taxon>Petralouisia</taxon>
    </lineage>
</organism>
<reference evidence="1" key="1">
    <citation type="submission" date="2019-04" db="EMBL/GenBank/DDBJ databases">
        <title>Microbes associate with the intestines of laboratory mice.</title>
        <authorList>
            <person name="Navarre W."/>
            <person name="Wong E."/>
            <person name="Huang K."/>
            <person name="Tropini C."/>
            <person name="Ng K."/>
            <person name="Yu B."/>
        </authorList>
    </citation>
    <scope>NUCLEOTIDE SEQUENCE</scope>
    <source>
        <strain evidence="1">NM01_1-7b</strain>
    </source>
</reference>
<sequence length="512" mass="57054">MINSGYGNYGGNSVKKSVIGWTHGGGSHREDIEDNIDPLRQRSRDLYYGGSNIATGAVKRLRTNTVGTGLHLKSTVNEETLGITADEARKLEETIEREFAHWANSTNCDLERLDNFYQLQQLALLNALLSGDSFALMKTTKRTGSIYDLRVELIEADRVSTPDGETINPLFCEGVEKNKAGEVVAYHISKFHPLSFADRNPREWVRVEAYGQKTGRKNILHIMNRERIGQVRGVPFLSPVIETIKQLGRYTEAEVVAAVVSGLITVFIEKESASDDSAFGEVVPEEMQVDAEDENSIELAPGAVIDLGEGEKANMTTPGRPNSNFDPFVMAVIKQIGAALEIPYEILIMAFTNNYSASRAAILEFFKVIKMYREWFIADFCQPIYEEWLCEAVAKGRVQAPGFFNDPIIKDAYCSAEWNGPSAGQLDPVKEVQAAELRVQGGYSTREKEATELTGTDFYKNVKQRKREEELLKEVTGSAKKGFNAGDTGDKESDTDPDKEADRQDREEETEE</sequence>
<dbReference type="Proteomes" id="UP000304953">
    <property type="component" value="Unassembled WGS sequence"/>
</dbReference>
<comment type="caution">
    <text evidence="1">The sequence shown here is derived from an EMBL/GenBank/DDBJ whole genome shotgun (WGS) entry which is preliminary data.</text>
</comment>